<comment type="caution">
    <text evidence="3">The sequence shown here is derived from an EMBL/GenBank/DDBJ whole genome shotgun (WGS) entry which is preliminary data.</text>
</comment>
<feature type="coiled-coil region" evidence="1">
    <location>
        <begin position="219"/>
        <end position="261"/>
    </location>
</feature>
<feature type="compositionally biased region" description="Basic and acidic residues" evidence="2">
    <location>
        <begin position="1562"/>
        <end position="1575"/>
    </location>
</feature>
<feature type="compositionally biased region" description="Pro residues" evidence="2">
    <location>
        <begin position="1688"/>
        <end position="1699"/>
    </location>
</feature>
<feature type="compositionally biased region" description="Basic residues" evidence="2">
    <location>
        <begin position="1583"/>
        <end position="1599"/>
    </location>
</feature>
<feature type="region of interest" description="Disordered" evidence="2">
    <location>
        <begin position="1619"/>
        <end position="1700"/>
    </location>
</feature>
<proteinExistence type="predicted"/>
<feature type="coiled-coil region" evidence="1">
    <location>
        <begin position="637"/>
        <end position="711"/>
    </location>
</feature>
<gene>
    <name evidence="3" type="ORF">BOVATA_048570</name>
</gene>
<dbReference type="EMBL" id="BDSA01000036">
    <property type="protein sequence ID" value="GBE63364.1"/>
    <property type="molecule type" value="Genomic_DNA"/>
</dbReference>
<name>A0A2H6KK46_9APIC</name>
<organism evidence="3 4">
    <name type="scientific">Babesia ovata</name>
    <dbReference type="NCBI Taxonomy" id="189622"/>
    <lineage>
        <taxon>Eukaryota</taxon>
        <taxon>Sar</taxon>
        <taxon>Alveolata</taxon>
        <taxon>Apicomplexa</taxon>
        <taxon>Aconoidasida</taxon>
        <taxon>Piroplasmida</taxon>
        <taxon>Babesiidae</taxon>
        <taxon>Babesia</taxon>
    </lineage>
</organism>
<evidence type="ECO:0000313" key="3">
    <source>
        <dbReference type="EMBL" id="GBE63364.1"/>
    </source>
</evidence>
<keyword evidence="1" id="KW-0175">Coiled coil</keyword>
<reference evidence="3 4" key="1">
    <citation type="journal article" date="2017" name="BMC Genomics">
        <title>Whole-genome assembly of Babesia ovata and comparative genomics between closely related pathogens.</title>
        <authorList>
            <person name="Yamagishi J."/>
            <person name="Asada M."/>
            <person name="Hakimi H."/>
            <person name="Tanaka T.Q."/>
            <person name="Sugimoto C."/>
            <person name="Kawazu S."/>
        </authorList>
    </citation>
    <scope>NUCLEOTIDE SEQUENCE [LARGE SCALE GENOMIC DNA]</scope>
    <source>
        <strain evidence="3 4">Miyake</strain>
    </source>
</reference>
<dbReference type="GeneID" id="39877134"/>
<evidence type="ECO:0008006" key="5">
    <source>
        <dbReference type="Google" id="ProtNLM"/>
    </source>
</evidence>
<feature type="region of interest" description="Disordered" evidence="2">
    <location>
        <begin position="1561"/>
        <end position="1604"/>
    </location>
</feature>
<keyword evidence="4" id="KW-1185">Reference proteome</keyword>
<dbReference type="PANTHER" id="PTHR45615:SF80">
    <property type="entry name" value="GRIP DOMAIN-CONTAINING PROTEIN"/>
    <property type="match status" value="1"/>
</dbReference>
<evidence type="ECO:0000256" key="1">
    <source>
        <dbReference type="SAM" id="Coils"/>
    </source>
</evidence>
<sequence length="1741" mass="194644">MAFLHGVLESVKSNDVVVTYDKDSSKDNLEKVLEKLKDSIGQGSGAVVKQVAAVSGWLRKYLEALNAKTTAVSTRLTSLKDITITPQIGQINKDSPLPDQLIAWTQAVTEIDTAVKSIEREQVGALDPKLKEKLENEIKPIKSVVEHLKNVGEDWTFTGQVTEVDRQLKEQRERVVREIDQKSGELRLSMQTKLADINDKIDFIETERTHKLQPLKFSVEQLVEAVQQADTAAQRLQNEYVEHIVDQLEKANKQVQDLNTTQVARGLQDVFTNVTEQLEKLASGLTHLQNLHVNVEKQVDEKLAIISDQLGEQIKSLKEGAKKRVMGYVMKQLPGKIKDVFALLTVPIHNSKGKDGVLDQVVTGVGKYAIKFRSFESILQEWIKRIYKDNKQVKGWLETYVNKCIDYFDPGRINGGNAEERIRQLTPIIAQQIKSPVKTTVNARNEVVQDLNEIQTYLNAVAEATLPSNVTSVVATIEAYVVDDRQLGDYGRHSSDDKDCLKRALEIILTAISSTARHVGEQMKKLASDGNFTNLAAAMTKLEGLAERLERELTPDPFTPGKLASLIQHDLGTEATTKQNEIDELLKKAVCQGIGLLNSDVKKFVNSQIGDIDGNIRRQINKLNNTGNQAGVIQAQIAQLQKQIISVQEAVTSLKKKAEGTIKKQVSDLKDEVAGLRKSIEEINKNIKAFNEELEKAIAASKVAVQQARETLSQEISSVKDKLTKTAQDAFEAVKNAVQSMFCEQHKADLKALHDLVNEQNAAISEVIKKDKESGLKGLLAEMYKDTGSKINDLNQDNFTTLSTNFNTYSTSILDYIANQVGRNSHQTSVTEEKKVKGIHAALLKLLEYLENKEERRFYFDNTSQTHLDALNALVTGLAPTLFAGYSHPELLDALKLGLNGLTGQLEKAYVSRYSMQQWEDKEKDNYASIMATITEILFTALTKLRDGFLYDGWAPHKTNLQTKNPLAEFLSAAGFTVSKSATEQNGDVKNNIDSKNFLIILTKGEKLFKSPSRLYGCPSIELYDYLKLYLRVRHLTVPSATTYPCSVRDMLSWLTGLPHTTVFTQVKKYCTDTLNEKIDGTDRMPNREDPVICSILDKQLFDNLSATCRISYDVLATIQGHGRGFGQAAYPYACNFMDNSRAFHYPESVPSLFDMLTEICGRVLCALYYTYSRCRTPSTYLGWRSCHYGGHIGGYRSDCVKPSSDSNCQPKSPLQAHLMDGMAGFLPHKVASEGTKLSCATCKYNQPGQQCLTPMGFWDLPSTAYETRQGIHLMAALTELCKNANSPLPSLLRCLWALCPTAPKTLADLFSLYCNVMQNHYASKYRHDAEYKKRINGAIEKCFPFETSVHNNYQADNLTDKLRDLYCSEGDHKSDQKDDKHCDLWSISRPEYKDSQATCSVLNSNCGPYLQPLGLHSNHTYAPKNAALYLSWFAYLTETFWEQLEKLLDSFQKMSCKNYGCSSCNCVAGKHGVSEEEKSNKGCHCPTIVNCQGVMSTFYGYGFTFRVAKELINSTPKRTCDIFVKQLCTVVKSKYFRDLFTEIDDFIIDRPLVALAPLPAAHHDRPPRRPEDPLPLKITLKPPHRRAVAPRRRTRQGTRQRQVLLTVIVPSRVICVSPTKPLNHPHTQPPTHSTTHPTTHQLNHPLTHSLTHSTTQPLNHPLTHSTTTQPPLNHSPTHLPPSLVASLPPPSPPSPPPSASFTQILIFHLPPPPPISPYLHPSSSFIALFRPFTSLTASLT</sequence>
<feature type="compositionally biased region" description="Low complexity" evidence="2">
    <location>
        <begin position="1625"/>
        <end position="1656"/>
    </location>
</feature>
<evidence type="ECO:0000313" key="4">
    <source>
        <dbReference type="Proteomes" id="UP000236319"/>
    </source>
</evidence>
<dbReference type="PANTHER" id="PTHR45615">
    <property type="entry name" value="MYOSIN HEAVY CHAIN, NON-MUSCLE"/>
    <property type="match status" value="1"/>
</dbReference>
<dbReference type="VEuPathDB" id="PiroplasmaDB:BOVATA_048570"/>
<evidence type="ECO:0000256" key="2">
    <source>
        <dbReference type="SAM" id="MobiDB-lite"/>
    </source>
</evidence>
<protein>
    <recommendedName>
        <fullName evidence="5">Extracellular matrix-binding ebh</fullName>
    </recommendedName>
</protein>
<dbReference type="Proteomes" id="UP000236319">
    <property type="component" value="Unassembled WGS sequence"/>
</dbReference>
<accession>A0A2H6KK46</accession>
<dbReference type="RefSeq" id="XP_028869607.1">
    <property type="nucleotide sequence ID" value="XM_029013774.1"/>
</dbReference>
<feature type="compositionally biased region" description="Polar residues" evidence="2">
    <location>
        <begin position="1657"/>
        <end position="1677"/>
    </location>
</feature>